<dbReference type="InterPro" id="IPR000362">
    <property type="entry name" value="Fumarate_lyase_fam"/>
</dbReference>
<keyword evidence="5" id="KW-1185">Reference proteome</keyword>
<comment type="similarity">
    <text evidence="2">Belongs to the class-II fumarase/aspartase family.</text>
</comment>
<proteinExistence type="inferred from homology"/>
<dbReference type="GO" id="GO:0016853">
    <property type="term" value="F:isomerase activity"/>
    <property type="evidence" value="ECO:0007669"/>
    <property type="project" value="UniProtKB-KW"/>
</dbReference>
<dbReference type="CDD" id="cd01597">
    <property type="entry name" value="pCLME"/>
    <property type="match status" value="1"/>
</dbReference>
<evidence type="ECO:0000313" key="5">
    <source>
        <dbReference type="Proteomes" id="UP000017052"/>
    </source>
</evidence>
<dbReference type="Proteomes" id="UP000017052">
    <property type="component" value="Unassembled WGS sequence"/>
</dbReference>
<evidence type="ECO:0000313" key="4">
    <source>
        <dbReference type="EMBL" id="ERK54736.1"/>
    </source>
</evidence>
<dbReference type="GO" id="GO:0016829">
    <property type="term" value="F:lyase activity"/>
    <property type="evidence" value="ECO:0007669"/>
    <property type="project" value="UniProtKB-KW"/>
</dbReference>
<protein>
    <submittedName>
        <fullName evidence="4">3-carboxy-cis,cis-muconate cycloisomerase</fullName>
    </submittedName>
</protein>
<dbReference type="AlphaFoldDB" id="U2QE79"/>
<dbReference type="EMBL" id="ACVN02000207">
    <property type="protein sequence ID" value="ERK54736.1"/>
    <property type="molecule type" value="Genomic_DNA"/>
</dbReference>
<dbReference type="SUPFAM" id="SSF48557">
    <property type="entry name" value="L-aspartase-like"/>
    <property type="match status" value="1"/>
</dbReference>
<dbReference type="InterPro" id="IPR008948">
    <property type="entry name" value="L-Aspartase-like"/>
</dbReference>
<dbReference type="SMART" id="SM00998">
    <property type="entry name" value="ADSL_C"/>
    <property type="match status" value="1"/>
</dbReference>
<dbReference type="PANTHER" id="PTHR43172:SF2">
    <property type="entry name" value="ADENYLOSUCCINATE LYASE C-TERMINAL DOMAIN-CONTAINING PROTEIN"/>
    <property type="match status" value="1"/>
</dbReference>
<accession>U2QE79</accession>
<dbReference type="InterPro" id="IPR019468">
    <property type="entry name" value="AdenyloSucc_lyase_C"/>
</dbReference>
<dbReference type="Pfam" id="PF00206">
    <property type="entry name" value="Lyase_1"/>
    <property type="match status" value="1"/>
</dbReference>
<comment type="caution">
    <text evidence="4">The sequence shown here is derived from an EMBL/GenBank/DDBJ whole genome shotgun (WGS) entry which is preliminary data.</text>
</comment>
<dbReference type="RefSeq" id="WP_021797835.1">
    <property type="nucleotide sequence ID" value="NZ_ACVN02000207.1"/>
</dbReference>
<dbReference type="Gene3D" id="1.20.200.10">
    <property type="entry name" value="Fumarase/aspartase (Central domain)"/>
    <property type="match status" value="1"/>
</dbReference>
<dbReference type="GeneID" id="95360889"/>
<dbReference type="PRINTS" id="PR00145">
    <property type="entry name" value="ARGSUCLYASE"/>
</dbReference>
<reference evidence="4" key="1">
    <citation type="submission" date="2013-08" db="EMBL/GenBank/DDBJ databases">
        <authorList>
            <person name="Durkin A.S."/>
            <person name="Haft D.R."/>
            <person name="McCorrison J."/>
            <person name="Torralba M."/>
            <person name="Gillis M."/>
            <person name="Haft D.H."/>
            <person name="Methe B."/>
            <person name="Sutton G."/>
            <person name="Nelson K.E."/>
        </authorList>
    </citation>
    <scope>NUCLEOTIDE SEQUENCE [LARGE SCALE GENOMIC DNA]</scope>
    <source>
        <strain evidence="4">F0233</strain>
    </source>
</reference>
<dbReference type="PRINTS" id="PR00149">
    <property type="entry name" value="FUMRATELYASE"/>
</dbReference>
<keyword evidence="1" id="KW-0456">Lyase</keyword>
<organism evidence="4 5">
    <name type="scientific">Propionibacterium acidifaciens F0233</name>
    <dbReference type="NCBI Taxonomy" id="553198"/>
    <lineage>
        <taxon>Bacteria</taxon>
        <taxon>Bacillati</taxon>
        <taxon>Actinomycetota</taxon>
        <taxon>Actinomycetes</taxon>
        <taxon>Propionibacteriales</taxon>
        <taxon>Propionibacteriaceae</taxon>
        <taxon>Propionibacterium</taxon>
    </lineage>
</organism>
<name>U2QE79_9ACTN</name>
<dbReference type="InterPro" id="IPR022761">
    <property type="entry name" value="Fumarate_lyase_N"/>
</dbReference>
<dbReference type="Gene3D" id="1.10.40.30">
    <property type="entry name" value="Fumarase/aspartase (C-terminal domain)"/>
    <property type="match status" value="1"/>
</dbReference>
<dbReference type="PANTHER" id="PTHR43172">
    <property type="entry name" value="ADENYLOSUCCINATE LYASE"/>
    <property type="match status" value="1"/>
</dbReference>
<evidence type="ECO:0000256" key="1">
    <source>
        <dbReference type="ARBA" id="ARBA00023239"/>
    </source>
</evidence>
<feature type="domain" description="Adenylosuccinate lyase C-terminal" evidence="3">
    <location>
        <begin position="364"/>
        <end position="442"/>
    </location>
</feature>
<evidence type="ECO:0000259" key="3">
    <source>
        <dbReference type="SMART" id="SM00998"/>
    </source>
</evidence>
<evidence type="ECO:0000256" key="2">
    <source>
        <dbReference type="ARBA" id="ARBA00034772"/>
    </source>
</evidence>
<dbReference type="Pfam" id="PF10397">
    <property type="entry name" value="ADSL_C"/>
    <property type="match status" value="1"/>
</dbReference>
<sequence length="462" mass="49318">MSYAAPFSLLWRNAGDPVQAELFGEDSCIESWLSVERALATAQASLGVIGPSDAEAIVRAARIGNIDRDRLWRDAQNVGYPILGLVRQISAHCPAGPDGRVHYGATTQDIMDTALALQMSRSLEALDERLQRLGDALAERATEHAGTVMPGRTHAQQAVPTTFGATLATLLDQVRRQRTRLQQAHERIAVVSLFGAGGTNAAEGPRSVGIRSRLAAELGLADVPVPWHVDRDVLSEYGWICATIAGTCAKLGRNIVDLSRTEIGEVFEPFTSHRGASSTMPQKVNPISSELMIGVGAVAGALASGLVRIQEAGHERAAGEWQAEWYLVPNLGCLAGSALGEALVVAEGMRVDPQRMAANLDLDGGLIMAEAMMIQLAPAMGREHAHDLVYEAAERAREQKRTLHEIMPVVAAEQGRADLLPEHLVGPSDYVGEAGRIVSTAVERWRTTRALPAGPAIADLGG</sequence>
<gene>
    <name evidence="4" type="ORF">HMPREF0682_1588</name>
</gene>